<dbReference type="SUPFAM" id="SSF57184">
    <property type="entry name" value="Growth factor receptor domain"/>
    <property type="match status" value="6"/>
</dbReference>
<dbReference type="GeneID" id="20530993"/>
<dbReference type="Proteomes" id="UP000030693">
    <property type="component" value="Unassembled WGS sequence"/>
</dbReference>
<accession>A0A058Z038</accession>
<feature type="region of interest" description="Disordered" evidence="1">
    <location>
        <begin position="1"/>
        <end position="21"/>
    </location>
</feature>
<dbReference type="eggNOG" id="KOG3525">
    <property type="taxonomic scope" value="Eukaryota"/>
</dbReference>
<evidence type="ECO:0000256" key="2">
    <source>
        <dbReference type="SAM" id="SignalP"/>
    </source>
</evidence>
<feature type="domain" description="EGF-like" evidence="3">
    <location>
        <begin position="1210"/>
        <end position="1247"/>
    </location>
</feature>
<evidence type="ECO:0000256" key="1">
    <source>
        <dbReference type="SAM" id="MobiDB-lite"/>
    </source>
</evidence>
<dbReference type="SMART" id="SM00181">
    <property type="entry name" value="EGF"/>
    <property type="match status" value="8"/>
</dbReference>
<feature type="chain" id="PRO_5001566527" description="EGF-like domain-containing protein" evidence="2">
    <location>
        <begin position="46"/>
        <end position="1675"/>
    </location>
</feature>
<dbReference type="OrthoDB" id="10251639at2759"/>
<feature type="domain" description="EGF-like" evidence="3">
    <location>
        <begin position="993"/>
        <end position="1032"/>
    </location>
</feature>
<dbReference type="InterPro" id="IPR009030">
    <property type="entry name" value="Growth_fac_rcpt_cys_sf"/>
</dbReference>
<evidence type="ECO:0000259" key="3">
    <source>
        <dbReference type="SMART" id="SM00181"/>
    </source>
</evidence>
<dbReference type="CDD" id="cd00064">
    <property type="entry name" value="FU"/>
    <property type="match status" value="7"/>
</dbReference>
<feature type="signal peptide" evidence="2">
    <location>
        <begin position="1"/>
        <end position="45"/>
    </location>
</feature>
<dbReference type="SMART" id="SM00261">
    <property type="entry name" value="FU"/>
    <property type="match status" value="13"/>
</dbReference>
<feature type="domain" description="EGF-like" evidence="3">
    <location>
        <begin position="455"/>
        <end position="490"/>
    </location>
</feature>
<dbReference type="PANTHER" id="PTHR15332:SF175">
    <property type="entry name" value="PROPROTEIN CONVERTASE SUBTILISIN_KEXIN TYPE 5-LIKE"/>
    <property type="match status" value="1"/>
</dbReference>
<organism evidence="4">
    <name type="scientific">Fonticula alba</name>
    <name type="common">Slime mold</name>
    <dbReference type="NCBI Taxonomy" id="691883"/>
    <lineage>
        <taxon>Eukaryota</taxon>
        <taxon>Rotosphaerida</taxon>
        <taxon>Fonticulaceae</taxon>
        <taxon>Fonticula</taxon>
    </lineage>
</organism>
<keyword evidence="2" id="KW-0732">Signal</keyword>
<dbReference type="Gene3D" id="1.10.510.10">
    <property type="entry name" value="Transferase(Phosphotransferase) domain 1"/>
    <property type="match status" value="1"/>
</dbReference>
<dbReference type="PANTHER" id="PTHR15332">
    <property type="entry name" value="PROPROTEIN CONVERTASE SUBTILISIN_KEXIN TYPE 5-LIKE"/>
    <property type="match status" value="1"/>
</dbReference>
<dbReference type="EMBL" id="KB932244">
    <property type="protein sequence ID" value="KCV67308.1"/>
    <property type="molecule type" value="Genomic_DNA"/>
</dbReference>
<gene>
    <name evidence="4" type="ORF">H696_06268</name>
</gene>
<feature type="domain" description="EGF-like" evidence="3">
    <location>
        <begin position="1033"/>
        <end position="1065"/>
    </location>
</feature>
<dbReference type="InterPro" id="IPR000742">
    <property type="entry name" value="EGF"/>
</dbReference>
<reference evidence="4" key="1">
    <citation type="submission" date="2013-04" db="EMBL/GenBank/DDBJ databases">
        <title>The Genome Sequence of Fonticula alba ATCC 38817.</title>
        <authorList>
            <consortium name="The Broad Institute Genomics Platform"/>
            <person name="Russ C."/>
            <person name="Cuomo C."/>
            <person name="Burger G."/>
            <person name="Gray M.W."/>
            <person name="Holland P.W.H."/>
            <person name="King N."/>
            <person name="Lang F.B.F."/>
            <person name="Roger A.J."/>
            <person name="Ruiz-Trillo I."/>
            <person name="Brown M."/>
            <person name="Walker B."/>
            <person name="Young S."/>
            <person name="Zeng Q."/>
            <person name="Gargeya S."/>
            <person name="Fitzgerald M."/>
            <person name="Haas B."/>
            <person name="Abouelleil A."/>
            <person name="Allen A.W."/>
            <person name="Alvarado L."/>
            <person name="Arachchi H.M."/>
            <person name="Berlin A.M."/>
            <person name="Chapman S.B."/>
            <person name="Gainer-Dewar J."/>
            <person name="Goldberg J."/>
            <person name="Griggs A."/>
            <person name="Gujja S."/>
            <person name="Hansen M."/>
            <person name="Howarth C."/>
            <person name="Imamovic A."/>
            <person name="Ireland A."/>
            <person name="Larimer J."/>
            <person name="McCowan C."/>
            <person name="Murphy C."/>
            <person name="Pearson M."/>
            <person name="Poon T.W."/>
            <person name="Priest M."/>
            <person name="Roberts A."/>
            <person name="Saif S."/>
            <person name="Shea T."/>
            <person name="Sisk P."/>
            <person name="Sykes S."/>
            <person name="Wortman J."/>
            <person name="Nusbaum C."/>
            <person name="Birren B."/>
        </authorList>
    </citation>
    <scope>NUCLEOTIDE SEQUENCE [LARGE SCALE GENOMIC DNA]</scope>
    <source>
        <strain evidence="4">ATCC 38817</strain>
    </source>
</reference>
<proteinExistence type="predicted"/>
<feature type="domain" description="EGF-like" evidence="3">
    <location>
        <begin position="396"/>
        <end position="454"/>
    </location>
</feature>
<evidence type="ECO:0000313" key="5">
    <source>
        <dbReference type="Proteomes" id="UP000030693"/>
    </source>
</evidence>
<sequence>MADRGGGGGGGGGGRPRTPSLPTPMMMLMMMMLVILLRLPRAAPAEELYRSPLAVGPAILAFGGDMSPSGGGPSIRWAASANLQASLYNQKSLRLDVLSDTRFGGALAPEPALTIGPERNGASAGSHRALAFPTTAGLGYIQHTDNKVAIYLNGDKLLGDVPLPHDILAAYQQSQFTVDLLVLDRHSQAFILYTASLGYLVSMDGPPDVQGVQPGVRAVVGSRNNIYTFTGMDVLVLFKLSGAVKSTSHAVDAPVTDIVALCPNPATGQDIVVALAGQELYFLQVDINRLLTRVHAFTPAAGPATDRRLVAPEIHQGPSPSVWLLLLDRHARQVWRVTYSAQGITETELRFPGATLPTAGFLDELHLIRLSRPAGQPTPWQVASSRHVYSLAGEFGCSTDETIVCQHGLAPPDTGFACADGRALTPFALDGYMCGGCAAGFEAIAQPGGPPDCRRCQQAGCLTCYGGQCAACQAPRLLQVDPRSGATSCVTECGPGFTADQSRCWPRDSTAGGVALLATHTWRLASQRQLVFRFFARSRLSVKQGLLFLALTPEPTSLLGFLAPGAWSSAVATVLQPDQPAMAAASGSTADRLLVDTDIAFGSFLQGRVDSYAEIGPVRGQSQVGYVGFFCGDGLLRSVDYTCGSANTSGCLIIPSTATQLSSCESMRLLREEPPLVSVRTAGPGPLVSLYFLGDDERLGSALLHGATEHPSLFPPVGPGEPWLWRTAGPMAVLLPLALGLAGDSRAAAGDLPGALAAPLPDPSAGASHLEPVFLPGAGPDAAPREDFLLSWLDLGSSPGAWRIRHVPRGAGPRGSTSGLASHDQVLGVLPAAPGARARTLAVRLSGPGVHPVALVLLTEAHVGVSLLRCPSEATGGGFCWPGPARFHPLPEPLAAAEHLTAVLLDAPADGAASLLLGPAGGQVLTLSIRPEDCPEGTFGPGCLACAEVCATCSGPSELECIRCKAHLAGAEARCLSACPGDMAADPASGQCPCPVGCLSCTAPAPGPADGYHCTACHPGWVLTSAPEAGCQACALACAECSVPADPLACTACPPGHVLHRGSCPDECPTGFWADADSGLCVACRDGCQACSPGGVCTACLVGHHLEAGGCRPCDASCDRCTEAGACTTCRSNLVFLATESSTPSLCGSTCAPGEYVGAGRCAACDGSCALCAQAADRCLVCAAGFRWSGGPPAAGATGTCVPCDPGCASCRADGCLVCEADLVLGPNGQCIADCPAGMFSNGESCQPCDVSCRACAGGGADQCTGCGAGLELVEAAPGVGACVSGCPAGQYRAGADCLPCDGACATCNGPTDKDCWRCAGAVLQGDDCVQTCAAGHVAIGGRCLACHASCSECAGVRSTECTGCPGDLYPLPAEQWPSRCAGACPVGYHTSACGCRQCAAHCSSCPGSPDTCALCERGWLLAGPACVAQCPAGTSPQGGLCASCHGSCGSCYGPGPEHCLTCGEDSPLLVDGHCHATCPEGTFRSDQDCQPCSPTCGTCSGPGATECTACPADRVLQDGSCLLSCSTGHFAEADRTCRACHGSCLACAGAAADQCTACPGQTYLDRGLCAGVCPAGTFGCGVTRSAAIMLWECLHRGTPWDGLNFEEIAQAVAAGTRPDVQPAAVQGADDAQHHALVDLLQAAWGGDPAARPLAVSLRQKVAMLALSAPGGWRL</sequence>
<dbReference type="Gene3D" id="2.10.220.10">
    <property type="entry name" value="Hormone Receptor, Insulin-like Growth Factor Receptor 1, Chain A, domain 2"/>
    <property type="match status" value="9"/>
</dbReference>
<evidence type="ECO:0000313" key="4">
    <source>
        <dbReference type="EMBL" id="KCV67308.1"/>
    </source>
</evidence>
<dbReference type="InterPro" id="IPR006212">
    <property type="entry name" value="Furin_repeat"/>
</dbReference>
<protein>
    <recommendedName>
        <fullName evidence="3">EGF-like domain-containing protein</fullName>
    </recommendedName>
</protein>
<dbReference type="RefSeq" id="XP_009498286.1">
    <property type="nucleotide sequence ID" value="XM_009500011.1"/>
</dbReference>
<feature type="compositionally biased region" description="Gly residues" evidence="1">
    <location>
        <begin position="1"/>
        <end position="15"/>
    </location>
</feature>
<feature type="domain" description="EGF-like" evidence="3">
    <location>
        <begin position="945"/>
        <end position="976"/>
    </location>
</feature>
<feature type="domain" description="EGF-like" evidence="3">
    <location>
        <begin position="1492"/>
        <end position="1523"/>
    </location>
</feature>
<name>A0A058Z038_FONAL</name>
<feature type="domain" description="EGF-like" evidence="3">
    <location>
        <begin position="1083"/>
        <end position="1112"/>
    </location>
</feature>
<keyword evidence="5" id="KW-1185">Reference proteome</keyword>